<evidence type="ECO:0000313" key="6">
    <source>
        <dbReference type="EMBL" id="SSC13747.1"/>
    </source>
</evidence>
<keyword evidence="2 4" id="KW-1133">Transmembrane helix</keyword>
<feature type="transmembrane region" description="Helical" evidence="4">
    <location>
        <begin position="245"/>
        <end position="265"/>
    </location>
</feature>
<dbReference type="Proteomes" id="UP000250796">
    <property type="component" value="Chromosome MESINF"/>
</dbReference>
<sequence length="397" mass="44180">MREKMERNVRVYKRFRFSQNMLIIGPVLVPYMIFKGLSYSEIMLLQSISAVSVVLFEVPTGSIADRVSRKFSLVISSLIMGIGLSMYIFMKGFAAFAIAEVLFGLGLTFSSGADSAILYESLSRIGRKGEYSNIEAVSMSQIFAGQAAGSVASGFLYSLSPYIPFWISVAMLFLSGIFSLMFVEPPERMKPKQSYLVHVARVFGTAFQKPRVRWAMYFAALMGVMLRATFWLYEPYFKLINLDIAFYGVVFAIFNLVSAFSSRYMVKTMGSVRPRKVLMTMGFMISGAYLLPLLFRGFFSIVLLLPGQLVRGMYTPVMRFYVNNQVEDSFRATKLSIVSLSANLSFSIFSPLIGACLDGIGTVPVYFAMGVIAAVVNLSLLQLRRVHKRKGAVIGGA</sequence>
<dbReference type="InterPro" id="IPR053160">
    <property type="entry name" value="MFS_DHA3_Transporter"/>
</dbReference>
<feature type="transmembrane region" description="Helical" evidence="4">
    <location>
        <begin position="71"/>
        <end position="90"/>
    </location>
</feature>
<dbReference type="EMBL" id="LS974202">
    <property type="protein sequence ID" value="SSC13747.1"/>
    <property type="molecule type" value="Genomic_DNA"/>
</dbReference>
<evidence type="ECO:0000256" key="2">
    <source>
        <dbReference type="ARBA" id="ARBA00022989"/>
    </source>
</evidence>
<gene>
    <name evidence="6" type="ORF">MESINF_2307</name>
</gene>
<accession>A0A7Z7LHC3</accession>
<dbReference type="KEGG" id="minf:MESINF_2307"/>
<feature type="transmembrane region" description="Helical" evidence="4">
    <location>
        <begin position="365"/>
        <end position="383"/>
    </location>
</feature>
<dbReference type="GO" id="GO:0022857">
    <property type="term" value="F:transmembrane transporter activity"/>
    <property type="evidence" value="ECO:0007669"/>
    <property type="project" value="InterPro"/>
</dbReference>
<dbReference type="InterPro" id="IPR011701">
    <property type="entry name" value="MFS"/>
</dbReference>
<dbReference type="InterPro" id="IPR020846">
    <property type="entry name" value="MFS_dom"/>
</dbReference>
<evidence type="ECO:0000256" key="3">
    <source>
        <dbReference type="ARBA" id="ARBA00023136"/>
    </source>
</evidence>
<proteinExistence type="predicted"/>
<organism evidence="6 7">
    <name type="scientific">Mesotoga infera</name>
    <dbReference type="NCBI Taxonomy" id="1236046"/>
    <lineage>
        <taxon>Bacteria</taxon>
        <taxon>Thermotogati</taxon>
        <taxon>Thermotogota</taxon>
        <taxon>Thermotogae</taxon>
        <taxon>Kosmotogales</taxon>
        <taxon>Kosmotogaceae</taxon>
        <taxon>Mesotoga</taxon>
    </lineage>
</organism>
<protein>
    <submittedName>
        <fullName evidence="6">Arabinose efflux permease family protein</fullName>
    </submittedName>
</protein>
<dbReference type="PANTHER" id="PTHR23530:SF1">
    <property type="entry name" value="PERMEASE, MAJOR FACILITATOR SUPERFAMILY-RELATED"/>
    <property type="match status" value="1"/>
</dbReference>
<dbReference type="RefSeq" id="WP_169699860.1">
    <property type="nucleotide sequence ID" value="NZ_LS974202.1"/>
</dbReference>
<evidence type="ECO:0000256" key="1">
    <source>
        <dbReference type="ARBA" id="ARBA00022692"/>
    </source>
</evidence>
<dbReference type="AlphaFoldDB" id="A0A7Z7LHC3"/>
<feature type="transmembrane region" description="Helical" evidence="4">
    <location>
        <begin position="214"/>
        <end position="233"/>
    </location>
</feature>
<dbReference type="SUPFAM" id="SSF103473">
    <property type="entry name" value="MFS general substrate transporter"/>
    <property type="match status" value="1"/>
</dbReference>
<evidence type="ECO:0000313" key="7">
    <source>
        <dbReference type="Proteomes" id="UP000250796"/>
    </source>
</evidence>
<name>A0A7Z7LHC3_9BACT</name>
<feature type="transmembrane region" description="Helical" evidence="4">
    <location>
        <begin position="44"/>
        <end position="64"/>
    </location>
</feature>
<keyword evidence="1 4" id="KW-0812">Transmembrane</keyword>
<feature type="domain" description="Major facilitator superfamily (MFS) profile" evidence="5">
    <location>
        <begin position="1"/>
        <end position="385"/>
    </location>
</feature>
<dbReference type="Gene3D" id="1.20.1250.20">
    <property type="entry name" value="MFS general substrate transporter like domains"/>
    <property type="match status" value="1"/>
</dbReference>
<dbReference type="InterPro" id="IPR036259">
    <property type="entry name" value="MFS_trans_sf"/>
</dbReference>
<dbReference type="PROSITE" id="PS50850">
    <property type="entry name" value="MFS"/>
    <property type="match status" value="1"/>
</dbReference>
<dbReference type="Pfam" id="PF07690">
    <property type="entry name" value="MFS_1"/>
    <property type="match status" value="1"/>
</dbReference>
<keyword evidence="7" id="KW-1185">Reference proteome</keyword>
<feature type="transmembrane region" description="Helical" evidence="4">
    <location>
        <begin position="165"/>
        <end position="183"/>
    </location>
</feature>
<dbReference type="PANTHER" id="PTHR23530">
    <property type="entry name" value="TRANSPORT PROTEIN-RELATED"/>
    <property type="match status" value="1"/>
</dbReference>
<evidence type="ECO:0000259" key="5">
    <source>
        <dbReference type="PROSITE" id="PS50850"/>
    </source>
</evidence>
<feature type="transmembrane region" description="Helical" evidence="4">
    <location>
        <begin position="21"/>
        <end position="38"/>
    </location>
</feature>
<evidence type="ECO:0000256" key="4">
    <source>
        <dbReference type="SAM" id="Phobius"/>
    </source>
</evidence>
<keyword evidence="3 4" id="KW-0472">Membrane</keyword>
<reference evidence="6 7" key="1">
    <citation type="submission" date="2017-01" db="EMBL/GenBank/DDBJ databases">
        <authorList>
            <person name="Erauso G."/>
        </authorList>
    </citation>
    <scope>NUCLEOTIDE SEQUENCE [LARGE SCALE GENOMIC DNA]</scope>
    <source>
        <strain evidence="6">MESINF1</strain>
    </source>
</reference>